<dbReference type="Pfam" id="PF00211">
    <property type="entry name" value="Guanylate_cyc"/>
    <property type="match status" value="1"/>
</dbReference>
<dbReference type="Gene3D" id="1.25.40.10">
    <property type="entry name" value="Tetratricopeptide repeat domain"/>
    <property type="match status" value="1"/>
</dbReference>
<dbReference type="InterPro" id="IPR029787">
    <property type="entry name" value="Nucleotide_cyclase"/>
</dbReference>
<dbReference type="GO" id="GO:0005737">
    <property type="term" value="C:cytoplasm"/>
    <property type="evidence" value="ECO:0007669"/>
    <property type="project" value="TreeGrafter"/>
</dbReference>
<dbReference type="SUPFAM" id="SSF48452">
    <property type="entry name" value="TPR-like"/>
    <property type="match status" value="1"/>
</dbReference>
<dbReference type="InterPro" id="IPR001054">
    <property type="entry name" value="A/G_cyclase"/>
</dbReference>
<dbReference type="InterPro" id="IPR011990">
    <property type="entry name" value="TPR-like_helical_dom_sf"/>
</dbReference>
<dbReference type="GO" id="GO:0009190">
    <property type="term" value="P:cyclic nucleotide biosynthetic process"/>
    <property type="evidence" value="ECO:0007669"/>
    <property type="project" value="InterPro"/>
</dbReference>
<dbReference type="PANTHER" id="PTHR16305:SF28">
    <property type="entry name" value="GUANYLATE CYCLASE DOMAIN-CONTAINING PROTEIN"/>
    <property type="match status" value="1"/>
</dbReference>
<dbReference type="Gene3D" id="3.30.70.1230">
    <property type="entry name" value="Nucleotide cyclase"/>
    <property type="match status" value="1"/>
</dbReference>
<dbReference type="SUPFAM" id="SSF52540">
    <property type="entry name" value="P-loop containing nucleoside triphosphate hydrolases"/>
    <property type="match status" value="1"/>
</dbReference>
<protein>
    <recommendedName>
        <fullName evidence="3">Guanylate cyclase domain-containing protein</fullName>
    </recommendedName>
</protein>
<evidence type="ECO:0000313" key="4">
    <source>
        <dbReference type="EMBL" id="PZV37794.1"/>
    </source>
</evidence>
<dbReference type="SUPFAM" id="SSF55073">
    <property type="entry name" value="Nucleotide cyclase"/>
    <property type="match status" value="1"/>
</dbReference>
<accession>A0A2W7C4J2</accession>
<dbReference type="GO" id="GO:0004016">
    <property type="term" value="F:adenylate cyclase activity"/>
    <property type="evidence" value="ECO:0007669"/>
    <property type="project" value="TreeGrafter"/>
</dbReference>
<evidence type="ECO:0000256" key="1">
    <source>
        <dbReference type="ARBA" id="ARBA00022741"/>
    </source>
</evidence>
<evidence type="ECO:0000313" key="5">
    <source>
        <dbReference type="Proteomes" id="UP000248616"/>
    </source>
</evidence>
<dbReference type="CDD" id="cd07302">
    <property type="entry name" value="CHD"/>
    <property type="match status" value="1"/>
</dbReference>
<dbReference type="PANTHER" id="PTHR16305">
    <property type="entry name" value="TESTICULAR SOLUBLE ADENYLYL CYCLASE"/>
    <property type="match status" value="1"/>
</dbReference>
<dbReference type="Proteomes" id="UP000248616">
    <property type="component" value="Unassembled WGS sequence"/>
</dbReference>
<keyword evidence="2" id="KW-0067">ATP-binding</keyword>
<dbReference type="PROSITE" id="PS50125">
    <property type="entry name" value="GUANYLATE_CYCLASE_2"/>
    <property type="match status" value="1"/>
</dbReference>
<dbReference type="EMBL" id="MZXV01000032">
    <property type="protein sequence ID" value="PZV37794.1"/>
    <property type="molecule type" value="Genomic_DNA"/>
</dbReference>
<organism evidence="4 5">
    <name type="scientific">Mesorhizobium kowhaii</name>
    <dbReference type="NCBI Taxonomy" id="1300272"/>
    <lineage>
        <taxon>Bacteria</taxon>
        <taxon>Pseudomonadati</taxon>
        <taxon>Pseudomonadota</taxon>
        <taxon>Alphaproteobacteria</taxon>
        <taxon>Hyphomicrobiales</taxon>
        <taxon>Phyllobacteriaceae</taxon>
        <taxon>Mesorhizobium</taxon>
    </lineage>
</organism>
<keyword evidence="5" id="KW-1185">Reference proteome</keyword>
<proteinExistence type="predicted"/>
<feature type="domain" description="Guanylate cyclase" evidence="3">
    <location>
        <begin position="22"/>
        <end position="154"/>
    </location>
</feature>
<keyword evidence="1" id="KW-0547">Nucleotide-binding</keyword>
<gene>
    <name evidence="4" type="ORF">B5V02_16115</name>
</gene>
<dbReference type="InterPro" id="IPR041664">
    <property type="entry name" value="AAA_16"/>
</dbReference>
<sequence>MEAIMGVEQAASEPQGERRQVTIMFTDLVGFTPLTERLDEEVVFALIKRLAGEQTAIINRHGGMLQDFAGDGLMAFFGAPQALEDAPARACRAAVEIQRRMNALQSEFLAAFDCEPVLRIGLHTGAVVLGRIGEDKALAYNALGDAINLASRVQSAAEPGTVYCTEIVANLAAGYAEFSDLGARALKGKSEPARLFRIDGLRSAVSRFEAKRALGLGSLLGRESELARLRSLWTRSKTEGAAITLIVAEAGLGKSRLLHEFESELKDATVWRASCRPDAASAPFSPFADVLRAAFGIPETALAAEIEASIASGLHGAGHSLLAATPFLLNILGAKRLQIGAIQASELSGVRTREALVALFEFLSHVEPQLLLIFEDLHWADSASLEALHEIMGAVGRMRAMFALTTRPEPQVQHLVQAKGVEIFNLAPLEDAQAMRLVTDRLGAEVSPDLLKSIVSRAEGNPLFAEELAAYVAQRKPGAAAQPEDIPANLENLIMNRVQRMPGEDRFAVQTASVVGRQFRTTLVGEVCATPAPPVREMSRAEGEGLILPLSPDTDADREYAFKHSLIQDALYGSLLKSQRVELHGRTAEALERRAGNRADDLAAILAHHYSRATSARKAVHYLALAAKRSLEVFSLKEAVERLDRALAFIEADPDCADEPTLAEIVVDRMLACCWEADFAGMIRHAERWLPRIEKLGPSRALSRTLAWLGEGYLNADRFEEAEAALDRALQIGTAIGDRESIAYAKWDQLWLAELRPDGRPSETFDGTANEILATADALGDAYLETLTCYLASTRALQFGDIATTLAWANRSLALGERTHYPPARSMGHMLTSFALAVAGNGAGALASADAASVASGGRTEQMGAAAATALALLTLGRFAEANETFTRLYEDIDKAGFRALLPAVEVPKWAAIAAIGRVREAIAGLESAIALFTKWRNSRLVGWAHLMLGDLHKIMVEMPTPPISAAFRDPILAFIFMTARARARRHYERAADIARSAATRGFLMQALMGAALPPIGRGDRSDPRLKEARLIAEALGASTAITRIDQVTQ</sequence>
<comment type="caution">
    <text evidence="4">The sequence shown here is derived from an EMBL/GenBank/DDBJ whole genome shotgun (WGS) entry which is preliminary data.</text>
</comment>
<dbReference type="AlphaFoldDB" id="A0A2W7C4J2"/>
<dbReference type="GO" id="GO:0005524">
    <property type="term" value="F:ATP binding"/>
    <property type="evidence" value="ECO:0007669"/>
    <property type="project" value="UniProtKB-KW"/>
</dbReference>
<dbReference type="InterPro" id="IPR027417">
    <property type="entry name" value="P-loop_NTPase"/>
</dbReference>
<name>A0A2W7C4J2_9HYPH</name>
<reference evidence="5" key="1">
    <citation type="submission" date="2017-03" db="EMBL/GenBank/DDBJ databases">
        <authorList>
            <person name="Safronova V.I."/>
            <person name="Sazanova A.L."/>
            <person name="Chirak E.R."/>
        </authorList>
    </citation>
    <scope>NUCLEOTIDE SEQUENCE [LARGE SCALE GENOMIC DNA]</scope>
    <source>
        <strain evidence="5">Ach-343</strain>
    </source>
</reference>
<evidence type="ECO:0000259" key="3">
    <source>
        <dbReference type="PROSITE" id="PS50125"/>
    </source>
</evidence>
<dbReference type="Pfam" id="PF13191">
    <property type="entry name" value="AAA_16"/>
    <property type="match status" value="1"/>
</dbReference>
<evidence type="ECO:0000256" key="2">
    <source>
        <dbReference type="ARBA" id="ARBA00022840"/>
    </source>
</evidence>
<dbReference type="SMART" id="SM00044">
    <property type="entry name" value="CYCc"/>
    <property type="match status" value="1"/>
</dbReference>
<dbReference type="GO" id="GO:0035556">
    <property type="term" value="P:intracellular signal transduction"/>
    <property type="evidence" value="ECO:0007669"/>
    <property type="project" value="InterPro"/>
</dbReference>